<feature type="region of interest" description="Disordered" evidence="1">
    <location>
        <begin position="41"/>
        <end position="79"/>
    </location>
</feature>
<feature type="compositionally biased region" description="Basic residues" evidence="1">
    <location>
        <begin position="300"/>
        <end position="320"/>
    </location>
</feature>
<protein>
    <submittedName>
        <fullName evidence="2">Uncharacterized protein</fullName>
    </submittedName>
</protein>
<dbReference type="AlphaFoldDB" id="A0A5M3MPS8"/>
<dbReference type="GeneID" id="19205294"/>
<reference evidence="3" key="1">
    <citation type="journal article" date="2012" name="Science">
        <title>The Paleozoic origin of enzymatic lignin decomposition reconstructed from 31 fungal genomes.</title>
        <authorList>
            <person name="Floudas D."/>
            <person name="Binder M."/>
            <person name="Riley R."/>
            <person name="Barry K."/>
            <person name="Blanchette R.A."/>
            <person name="Henrissat B."/>
            <person name="Martinez A.T."/>
            <person name="Otillar R."/>
            <person name="Spatafora J.W."/>
            <person name="Yadav J.S."/>
            <person name="Aerts A."/>
            <person name="Benoit I."/>
            <person name="Boyd A."/>
            <person name="Carlson A."/>
            <person name="Copeland A."/>
            <person name="Coutinho P.M."/>
            <person name="de Vries R.P."/>
            <person name="Ferreira P."/>
            <person name="Findley K."/>
            <person name="Foster B."/>
            <person name="Gaskell J."/>
            <person name="Glotzer D."/>
            <person name="Gorecki P."/>
            <person name="Heitman J."/>
            <person name="Hesse C."/>
            <person name="Hori C."/>
            <person name="Igarashi K."/>
            <person name="Jurgens J.A."/>
            <person name="Kallen N."/>
            <person name="Kersten P."/>
            <person name="Kohler A."/>
            <person name="Kuees U."/>
            <person name="Kumar T.K.A."/>
            <person name="Kuo A."/>
            <person name="LaButti K."/>
            <person name="Larrondo L.F."/>
            <person name="Lindquist E."/>
            <person name="Ling A."/>
            <person name="Lombard V."/>
            <person name="Lucas S."/>
            <person name="Lundell T."/>
            <person name="Martin R."/>
            <person name="McLaughlin D.J."/>
            <person name="Morgenstern I."/>
            <person name="Morin E."/>
            <person name="Murat C."/>
            <person name="Nagy L.G."/>
            <person name="Nolan M."/>
            <person name="Ohm R.A."/>
            <person name="Patyshakuliyeva A."/>
            <person name="Rokas A."/>
            <person name="Ruiz-Duenas F.J."/>
            <person name="Sabat G."/>
            <person name="Salamov A."/>
            <person name="Samejima M."/>
            <person name="Schmutz J."/>
            <person name="Slot J.C."/>
            <person name="St John F."/>
            <person name="Stenlid J."/>
            <person name="Sun H."/>
            <person name="Sun S."/>
            <person name="Syed K."/>
            <person name="Tsang A."/>
            <person name="Wiebenga A."/>
            <person name="Young D."/>
            <person name="Pisabarro A."/>
            <person name="Eastwood D.C."/>
            <person name="Martin F."/>
            <person name="Cullen D."/>
            <person name="Grigoriev I.V."/>
            <person name="Hibbett D.S."/>
        </authorList>
    </citation>
    <scope>NUCLEOTIDE SEQUENCE [LARGE SCALE GENOMIC DNA]</scope>
    <source>
        <strain evidence="3">RWD-64-598 SS2</strain>
    </source>
</reference>
<dbReference type="RefSeq" id="XP_007768549.1">
    <property type="nucleotide sequence ID" value="XM_007770359.1"/>
</dbReference>
<dbReference type="Proteomes" id="UP000053558">
    <property type="component" value="Unassembled WGS sequence"/>
</dbReference>
<feature type="compositionally biased region" description="Acidic residues" evidence="1">
    <location>
        <begin position="51"/>
        <end position="66"/>
    </location>
</feature>
<evidence type="ECO:0000256" key="1">
    <source>
        <dbReference type="SAM" id="MobiDB-lite"/>
    </source>
</evidence>
<evidence type="ECO:0000313" key="3">
    <source>
        <dbReference type="Proteomes" id="UP000053558"/>
    </source>
</evidence>
<gene>
    <name evidence="2" type="ORF">CONPUDRAFT_165351</name>
</gene>
<dbReference type="KEGG" id="cput:CONPUDRAFT_165351"/>
<feature type="compositionally biased region" description="Pro residues" evidence="1">
    <location>
        <begin position="174"/>
        <end position="184"/>
    </location>
</feature>
<feature type="compositionally biased region" description="Basic and acidic residues" evidence="1">
    <location>
        <begin position="134"/>
        <end position="144"/>
    </location>
</feature>
<sequence length="334" mass="37623">MPSLFKTLASIKHHLRLRRNKAGDYKFSHWRDVQPVMDIDVPEGRVSEFPNDSDESSDPDSSDDDTSTTSHDEVVEMDDATRSLSKLSISGVQRSLHPVYLRNSSLIAVQPNDELFRVSLRKRKVERDEDEDDRAFIEKSERPAKRQRAALPPQVERRPNPHATSPGHGSVGVPSPPPALPQPEPQNKSGSMSPSSRPMRRDAVSVVRRRYKSEQRARPSPRKTVRADTQPAVSPPSPSRCPTEEVADDDEITELTSKMGGSQLAPTRVEEFVRHPCVQAAVKAAFLRSVVKMENEIRRRDAKPREKRRRDKEARRRRGCCKSGHQLSAVLAAQ</sequence>
<feature type="region of interest" description="Disordered" evidence="1">
    <location>
        <begin position="295"/>
        <end position="323"/>
    </location>
</feature>
<evidence type="ECO:0000313" key="2">
    <source>
        <dbReference type="EMBL" id="EIW81133.1"/>
    </source>
</evidence>
<organism evidence="2 3">
    <name type="scientific">Coniophora puteana (strain RWD-64-598)</name>
    <name type="common">Brown rot fungus</name>
    <dbReference type="NCBI Taxonomy" id="741705"/>
    <lineage>
        <taxon>Eukaryota</taxon>
        <taxon>Fungi</taxon>
        <taxon>Dikarya</taxon>
        <taxon>Basidiomycota</taxon>
        <taxon>Agaricomycotina</taxon>
        <taxon>Agaricomycetes</taxon>
        <taxon>Agaricomycetidae</taxon>
        <taxon>Boletales</taxon>
        <taxon>Coniophorineae</taxon>
        <taxon>Coniophoraceae</taxon>
        <taxon>Coniophora</taxon>
    </lineage>
</organism>
<name>A0A5M3MPS8_CONPW</name>
<accession>A0A5M3MPS8</accession>
<keyword evidence="3" id="KW-1185">Reference proteome</keyword>
<feature type="region of interest" description="Disordered" evidence="1">
    <location>
        <begin position="125"/>
        <end position="246"/>
    </location>
</feature>
<dbReference type="EMBL" id="JH711578">
    <property type="protein sequence ID" value="EIW81133.1"/>
    <property type="molecule type" value="Genomic_DNA"/>
</dbReference>
<proteinExistence type="predicted"/>
<comment type="caution">
    <text evidence="2">The sequence shown here is derived from an EMBL/GenBank/DDBJ whole genome shotgun (WGS) entry which is preliminary data.</text>
</comment>